<feature type="compositionally biased region" description="Basic and acidic residues" evidence="1">
    <location>
        <begin position="1"/>
        <end position="12"/>
    </location>
</feature>
<evidence type="ECO:0000313" key="2">
    <source>
        <dbReference type="EnsemblPlants" id="LPERR02G13020.1"/>
    </source>
</evidence>
<dbReference type="Gramene" id="LPERR02G13020.1">
    <property type="protein sequence ID" value="LPERR02G13020.1"/>
    <property type="gene ID" value="LPERR02G13020"/>
</dbReference>
<reference evidence="2 3" key="1">
    <citation type="submission" date="2012-08" db="EMBL/GenBank/DDBJ databases">
        <title>Oryza genome evolution.</title>
        <authorList>
            <person name="Wing R.A."/>
        </authorList>
    </citation>
    <scope>NUCLEOTIDE SEQUENCE</scope>
</reference>
<keyword evidence="3" id="KW-1185">Reference proteome</keyword>
<organism evidence="2 3">
    <name type="scientific">Leersia perrieri</name>
    <dbReference type="NCBI Taxonomy" id="77586"/>
    <lineage>
        <taxon>Eukaryota</taxon>
        <taxon>Viridiplantae</taxon>
        <taxon>Streptophyta</taxon>
        <taxon>Embryophyta</taxon>
        <taxon>Tracheophyta</taxon>
        <taxon>Spermatophyta</taxon>
        <taxon>Magnoliopsida</taxon>
        <taxon>Liliopsida</taxon>
        <taxon>Poales</taxon>
        <taxon>Poaceae</taxon>
        <taxon>BOP clade</taxon>
        <taxon>Oryzoideae</taxon>
        <taxon>Oryzeae</taxon>
        <taxon>Oryzinae</taxon>
        <taxon>Leersia</taxon>
    </lineage>
</organism>
<dbReference type="HOGENOM" id="CLU_2389383_0_0_1"/>
<evidence type="ECO:0000313" key="3">
    <source>
        <dbReference type="Proteomes" id="UP000032180"/>
    </source>
</evidence>
<dbReference type="EnsemblPlants" id="LPERR02G13020.1">
    <property type="protein sequence ID" value="LPERR02G13020.1"/>
    <property type="gene ID" value="LPERR02G13020"/>
</dbReference>
<reference evidence="2" key="3">
    <citation type="submission" date="2015-04" db="UniProtKB">
        <authorList>
            <consortium name="EnsemblPlants"/>
        </authorList>
    </citation>
    <scope>IDENTIFICATION</scope>
</reference>
<dbReference type="Proteomes" id="UP000032180">
    <property type="component" value="Chromosome 2"/>
</dbReference>
<reference evidence="3" key="2">
    <citation type="submission" date="2013-12" db="EMBL/GenBank/DDBJ databases">
        <authorList>
            <person name="Yu Y."/>
            <person name="Lee S."/>
            <person name="de Baynast K."/>
            <person name="Wissotski M."/>
            <person name="Liu L."/>
            <person name="Talag J."/>
            <person name="Goicoechea J."/>
            <person name="Angelova A."/>
            <person name="Jetty R."/>
            <person name="Kudrna D."/>
            <person name="Golser W."/>
            <person name="Rivera L."/>
            <person name="Zhang J."/>
            <person name="Wing R."/>
        </authorList>
    </citation>
    <scope>NUCLEOTIDE SEQUENCE</scope>
</reference>
<proteinExistence type="predicted"/>
<dbReference type="AlphaFoldDB" id="A0A0D9VFT9"/>
<accession>A0A0D9VFT9</accession>
<feature type="region of interest" description="Disordered" evidence="1">
    <location>
        <begin position="1"/>
        <end position="20"/>
    </location>
</feature>
<sequence>MRSSRRPGEQVHAKTRRRLQFGTPEGALQAAEALLRHPPITPAQGSNAQRWFDDLARLVDTAQRQLVDNLPLSGIPNPSLIYGRATACKAELSR</sequence>
<protein>
    <submittedName>
        <fullName evidence="2">Uncharacterized protein</fullName>
    </submittedName>
</protein>
<name>A0A0D9VFT9_9ORYZ</name>
<evidence type="ECO:0000256" key="1">
    <source>
        <dbReference type="SAM" id="MobiDB-lite"/>
    </source>
</evidence>